<dbReference type="EMBL" id="PVTT01000001">
    <property type="protein sequence ID" value="PRY95342.1"/>
    <property type="molecule type" value="Genomic_DNA"/>
</dbReference>
<keyword evidence="4" id="KW-1185">Reference proteome</keyword>
<comment type="similarity">
    <text evidence="1">Belongs to the metallophosphoesterase superfamily. YfcE family.</text>
</comment>
<dbReference type="Pfam" id="PF12850">
    <property type="entry name" value="Metallophos_2"/>
    <property type="match status" value="1"/>
</dbReference>
<reference evidence="3 4" key="1">
    <citation type="submission" date="2018-03" db="EMBL/GenBank/DDBJ databases">
        <title>Genomic Encyclopedia of Archaeal and Bacterial Type Strains, Phase II (KMG-II): from individual species to whole genera.</title>
        <authorList>
            <person name="Goeker M."/>
        </authorList>
    </citation>
    <scope>NUCLEOTIDE SEQUENCE [LARGE SCALE GENOMIC DNA]</scope>
    <source>
        <strain evidence="3 4">DSM 29318</strain>
    </source>
</reference>
<evidence type="ECO:0000259" key="2">
    <source>
        <dbReference type="Pfam" id="PF12850"/>
    </source>
</evidence>
<evidence type="ECO:0000313" key="3">
    <source>
        <dbReference type="EMBL" id="PRY95342.1"/>
    </source>
</evidence>
<dbReference type="AlphaFoldDB" id="A0A2T0X8R8"/>
<dbReference type="OrthoDB" id="9813918at2"/>
<proteinExistence type="inferred from homology"/>
<protein>
    <submittedName>
        <fullName evidence="3">Calcineurin-like phosphoesterase family protein</fullName>
    </submittedName>
</protein>
<dbReference type="SUPFAM" id="SSF56300">
    <property type="entry name" value="Metallo-dependent phosphatases"/>
    <property type="match status" value="1"/>
</dbReference>
<evidence type="ECO:0000313" key="4">
    <source>
        <dbReference type="Proteomes" id="UP000238801"/>
    </source>
</evidence>
<organism evidence="3 4">
    <name type="scientific">Hasllibacter halocynthiae</name>
    <dbReference type="NCBI Taxonomy" id="595589"/>
    <lineage>
        <taxon>Bacteria</taxon>
        <taxon>Pseudomonadati</taxon>
        <taxon>Pseudomonadota</taxon>
        <taxon>Alphaproteobacteria</taxon>
        <taxon>Rhodobacterales</taxon>
        <taxon>Roseobacteraceae</taxon>
        <taxon>Hasllibacter</taxon>
    </lineage>
</organism>
<dbReference type="Proteomes" id="UP000238801">
    <property type="component" value="Unassembled WGS sequence"/>
</dbReference>
<sequence>MRIEDLGRVDGEWIAFGGCVSNRQAAAAMLDALAGRLAVCTGDLAAYCADPAGTVALIRAWGGPVVAGNCERNLAARAPGCGCGFGAGTACDAMAGAWWARCDAEVGEADRAWMAGLPDMVVLDHEGVRTAVIHGGVRDVARFLWPVSPPSAFAEEVAAIEALAGRVDRVVAGHCGVPFARRVAGVEWVNAGSAGMPPHDGRPLGRYARIRPGGVLFERLAYDHAAAAAAMRAAGLAQGYDRALETGLWPSEDVLPGAMRRAG</sequence>
<comment type="caution">
    <text evidence="3">The sequence shown here is derived from an EMBL/GenBank/DDBJ whole genome shotgun (WGS) entry which is preliminary data.</text>
</comment>
<gene>
    <name evidence="3" type="ORF">BCF33_0960</name>
</gene>
<name>A0A2T0X8R8_9RHOB</name>
<dbReference type="InterPro" id="IPR024654">
    <property type="entry name" value="Calcineurin-like_PHP_lpxH"/>
</dbReference>
<accession>A0A2T0X8R8</accession>
<dbReference type="Gene3D" id="3.60.21.10">
    <property type="match status" value="1"/>
</dbReference>
<evidence type="ECO:0000256" key="1">
    <source>
        <dbReference type="ARBA" id="ARBA00008950"/>
    </source>
</evidence>
<feature type="domain" description="Calcineurin-like phosphoesterase" evidence="2">
    <location>
        <begin position="22"/>
        <end position="202"/>
    </location>
</feature>
<dbReference type="InterPro" id="IPR029052">
    <property type="entry name" value="Metallo-depent_PP-like"/>
</dbReference>
<dbReference type="RefSeq" id="WP_106159729.1">
    <property type="nucleotide sequence ID" value="NZ_PVTT01000001.1"/>
</dbReference>